<protein>
    <recommendedName>
        <fullName evidence="2">Endonuclease/exonuclease/phosphatase domain-containing protein</fullName>
    </recommendedName>
</protein>
<evidence type="ECO:0000256" key="1">
    <source>
        <dbReference type="SAM" id="MobiDB-lite"/>
    </source>
</evidence>
<name>A0A8X7XW73_POPTO</name>
<dbReference type="PANTHER" id="PTHR33710:SF64">
    <property type="entry name" value="ENDONUCLEASE_EXONUCLEASE_PHOSPHATASE DOMAIN-CONTAINING PROTEIN"/>
    <property type="match status" value="1"/>
</dbReference>
<dbReference type="Proteomes" id="UP000886885">
    <property type="component" value="Chromosome 19D"/>
</dbReference>
<feature type="region of interest" description="Disordered" evidence="1">
    <location>
        <begin position="334"/>
        <end position="364"/>
    </location>
</feature>
<dbReference type="EMBL" id="JAAWWB010000038">
    <property type="protein sequence ID" value="KAG6737957.1"/>
    <property type="molecule type" value="Genomic_DNA"/>
</dbReference>
<dbReference type="GO" id="GO:0003824">
    <property type="term" value="F:catalytic activity"/>
    <property type="evidence" value="ECO:0007669"/>
    <property type="project" value="InterPro"/>
</dbReference>
<comment type="caution">
    <text evidence="3">The sequence shown here is derived from an EMBL/GenBank/DDBJ whole genome shotgun (WGS) entry which is preliminary data.</text>
</comment>
<organism evidence="3 4">
    <name type="scientific">Populus tomentosa</name>
    <name type="common">Chinese white poplar</name>
    <dbReference type="NCBI Taxonomy" id="118781"/>
    <lineage>
        <taxon>Eukaryota</taxon>
        <taxon>Viridiplantae</taxon>
        <taxon>Streptophyta</taxon>
        <taxon>Embryophyta</taxon>
        <taxon>Tracheophyta</taxon>
        <taxon>Spermatophyta</taxon>
        <taxon>Magnoliopsida</taxon>
        <taxon>eudicotyledons</taxon>
        <taxon>Gunneridae</taxon>
        <taxon>Pentapetalae</taxon>
        <taxon>rosids</taxon>
        <taxon>fabids</taxon>
        <taxon>Malpighiales</taxon>
        <taxon>Salicaceae</taxon>
        <taxon>Saliceae</taxon>
        <taxon>Populus</taxon>
    </lineage>
</organism>
<feature type="region of interest" description="Disordered" evidence="1">
    <location>
        <begin position="275"/>
        <end position="307"/>
    </location>
</feature>
<evidence type="ECO:0000313" key="3">
    <source>
        <dbReference type="EMBL" id="KAG6737957.1"/>
    </source>
</evidence>
<keyword evidence="4" id="KW-1185">Reference proteome</keyword>
<feature type="compositionally biased region" description="Low complexity" evidence="1">
    <location>
        <begin position="342"/>
        <end position="352"/>
    </location>
</feature>
<gene>
    <name evidence="3" type="ORF">POTOM_059489</name>
</gene>
<dbReference type="AlphaFoldDB" id="A0A8X7XW73"/>
<evidence type="ECO:0000313" key="4">
    <source>
        <dbReference type="Proteomes" id="UP000886885"/>
    </source>
</evidence>
<dbReference type="Pfam" id="PF03372">
    <property type="entry name" value="Exo_endo_phos"/>
    <property type="match status" value="1"/>
</dbReference>
<evidence type="ECO:0000259" key="2">
    <source>
        <dbReference type="Pfam" id="PF03372"/>
    </source>
</evidence>
<accession>A0A8X7XW73</accession>
<feature type="compositionally biased region" description="Basic residues" evidence="1">
    <location>
        <begin position="275"/>
        <end position="304"/>
    </location>
</feature>
<proteinExistence type="predicted"/>
<dbReference type="InterPro" id="IPR005135">
    <property type="entry name" value="Endo/exonuclease/phosphatase"/>
</dbReference>
<sequence length="787" mass="89273">MVQYDSTEEDTKWLYRSLVGNILPNVDVATLEATILKSVVNTVSFRFLGASQGWGFIAGYNTTCVSQGSISGIRVLIRTIKMEPLHDKVSLKLDEIQGKVLLNKIKGDFIPSLTTVKHSMDVSLCTESVISDDEEDETKTISVATIPRATRQNTEFEFICTLGYQDQNDNIFPNTGISALYLHPEIVDFYSHATLSEELVYEDGNHLALVLYDYAEVATADSREIDEQQVMCMLDRDGLDQQKVSNSGVMKKMGQGKSRSPSKWTNNRVIIVNRRSQRNKAKKLSRKAPTVKRRKPRKMGHQSSKKAELGIIDYSVSDNGIRNRNVIIRSGKEIDGEDEVSSSHSHISLSSSDPAREPLQPDPREEAAACWEVEKVVLQVHDESHLMTQTLQSFIEKEQEEWVRRKKQYSRDRYAVPSLGRSGGILCIWNPVSFCVSNCSVAMNGHILHVEGVFSRFNMECLVSFVYAPNDVSLKKELANFKTSVSKPWCLAGDFNETLSPSNRKGGSRISAAMISFKNCIDCCELVELPLNGKKFTWSRGNAASRIDRLFVSGDWLQSLPSSTLYGLPKNFSDHRPLHMLIDSTNWGPKPFRLMNCWWFISGFRRMIQDYWNSTLTICGKKHMAPALRLLKDRCKEWSKEAMGNTCRKINILEMEAEFLESQKESRDLSSAELTRSEVIYSNLRTLYRIQESAWHQKSRVQWCKLGDRNTRFFHLSATTRHKKNQIFSLDVDGMTLTKPSDVKIVVFDFFKSDIASLGVSFDELAFARSGFLRVNATSVLVLLLLR</sequence>
<dbReference type="PANTHER" id="PTHR33710">
    <property type="entry name" value="BNAC02G09200D PROTEIN"/>
    <property type="match status" value="1"/>
</dbReference>
<dbReference type="OrthoDB" id="1750980at2759"/>
<feature type="domain" description="Endonuclease/exonuclease/phosphatase" evidence="2">
    <location>
        <begin position="467"/>
        <end position="575"/>
    </location>
</feature>
<reference evidence="3" key="1">
    <citation type="journal article" date="2020" name="bioRxiv">
        <title>Hybrid origin of Populus tomentosa Carr. identified through genome sequencing and phylogenomic analysis.</title>
        <authorList>
            <person name="An X."/>
            <person name="Gao K."/>
            <person name="Chen Z."/>
            <person name="Li J."/>
            <person name="Yang X."/>
            <person name="Yang X."/>
            <person name="Zhou J."/>
            <person name="Guo T."/>
            <person name="Zhao T."/>
            <person name="Huang S."/>
            <person name="Miao D."/>
            <person name="Khan W.U."/>
            <person name="Rao P."/>
            <person name="Ye M."/>
            <person name="Lei B."/>
            <person name="Liao W."/>
            <person name="Wang J."/>
            <person name="Ji L."/>
            <person name="Li Y."/>
            <person name="Guo B."/>
            <person name="Mustafa N.S."/>
            <person name="Li S."/>
            <person name="Yun Q."/>
            <person name="Keller S.R."/>
            <person name="Mao J."/>
            <person name="Zhang R."/>
            <person name="Strauss S.H."/>
        </authorList>
    </citation>
    <scope>NUCLEOTIDE SEQUENCE</scope>
    <source>
        <strain evidence="3">GM15</strain>
        <tissue evidence="3">Leaf</tissue>
    </source>
</reference>